<evidence type="ECO:0000256" key="1">
    <source>
        <dbReference type="SAM" id="MobiDB-lite"/>
    </source>
</evidence>
<organism evidence="2 3">
    <name type="scientific">Fusarium langsethiae</name>
    <dbReference type="NCBI Taxonomy" id="179993"/>
    <lineage>
        <taxon>Eukaryota</taxon>
        <taxon>Fungi</taxon>
        <taxon>Dikarya</taxon>
        <taxon>Ascomycota</taxon>
        <taxon>Pezizomycotina</taxon>
        <taxon>Sordariomycetes</taxon>
        <taxon>Hypocreomycetidae</taxon>
        <taxon>Hypocreales</taxon>
        <taxon>Nectriaceae</taxon>
        <taxon>Fusarium</taxon>
    </lineage>
</organism>
<sequence length="138" mass="15306">MLKRFPRFAITRLNNTHYTPSAFRFSSTMFKDDQQQPAQAETNDKKNPLPLPAPGSDTATSSNSSRGDGVTELRVGESVALDSMGPLVVNRDGTMGRIGNWAGMTEHEKAQTLRLLGKRNKERMDVLKAKKAAEEEQK</sequence>
<comment type="caution">
    <text evidence="2">The sequence shown here is derived from an EMBL/GenBank/DDBJ whole genome shotgun (WGS) entry which is preliminary data.</text>
</comment>
<dbReference type="OrthoDB" id="4590138at2759"/>
<keyword evidence="3" id="KW-1185">Reference proteome</keyword>
<dbReference type="AlphaFoldDB" id="A0A0M9ERK2"/>
<accession>A0A0M9ERK2</accession>
<name>A0A0M9ERK2_FUSLA</name>
<evidence type="ECO:0000313" key="3">
    <source>
        <dbReference type="Proteomes" id="UP000037904"/>
    </source>
</evidence>
<feature type="region of interest" description="Disordered" evidence="1">
    <location>
        <begin position="28"/>
        <end position="74"/>
    </location>
</feature>
<proteinExistence type="predicted"/>
<feature type="compositionally biased region" description="Polar residues" evidence="1">
    <location>
        <begin position="28"/>
        <end position="41"/>
    </location>
</feature>
<evidence type="ECO:0008006" key="4">
    <source>
        <dbReference type="Google" id="ProtNLM"/>
    </source>
</evidence>
<dbReference type="Proteomes" id="UP000037904">
    <property type="component" value="Unassembled WGS sequence"/>
</dbReference>
<evidence type="ECO:0000313" key="2">
    <source>
        <dbReference type="EMBL" id="KPA38036.1"/>
    </source>
</evidence>
<feature type="compositionally biased region" description="Polar residues" evidence="1">
    <location>
        <begin position="57"/>
        <end position="66"/>
    </location>
</feature>
<protein>
    <recommendedName>
        <fullName evidence="4">Fungal specific transcription</fullName>
    </recommendedName>
</protein>
<reference evidence="2 3" key="1">
    <citation type="submission" date="2015-04" db="EMBL/GenBank/DDBJ databases">
        <title>The draft genome sequence of Fusarium langsethiae, a T-2/HT-2 mycotoxin producer.</title>
        <authorList>
            <person name="Lysoe E."/>
            <person name="Divon H.H."/>
            <person name="Terzi V."/>
            <person name="Orru L."/>
            <person name="Lamontanara A."/>
            <person name="Kolseth A.-K."/>
            <person name="Frandsen R.J."/>
            <person name="Nielsen K."/>
            <person name="Thrane U."/>
        </authorList>
    </citation>
    <scope>NUCLEOTIDE SEQUENCE [LARGE SCALE GENOMIC DNA]</scope>
    <source>
        <strain evidence="2 3">Fl201059</strain>
    </source>
</reference>
<dbReference type="PANTHER" id="PTHR39474:SF1">
    <property type="entry name" value="FUNGAL SPECIFIC TRANSCRIPTION FACTOR"/>
    <property type="match status" value="1"/>
</dbReference>
<dbReference type="EMBL" id="JXCE01000325">
    <property type="protein sequence ID" value="KPA38036.1"/>
    <property type="molecule type" value="Genomic_DNA"/>
</dbReference>
<dbReference type="PANTHER" id="PTHR39474">
    <property type="entry name" value="UNNAMED PRODUCT"/>
    <property type="match status" value="1"/>
</dbReference>
<gene>
    <name evidence="2" type="ORF">FLAG1_09130</name>
</gene>